<protein>
    <recommendedName>
        <fullName evidence="11">ATP synthase subunit a</fullName>
    </recommendedName>
</protein>
<feature type="transmembrane region" description="Helical" evidence="12">
    <location>
        <begin position="73"/>
        <end position="93"/>
    </location>
</feature>
<evidence type="ECO:0000256" key="9">
    <source>
        <dbReference type="ARBA" id="ARBA00023136"/>
    </source>
</evidence>
<dbReference type="PANTHER" id="PTHR11410:SF0">
    <property type="entry name" value="ATP SYNTHASE SUBUNIT A"/>
    <property type="match status" value="1"/>
</dbReference>
<dbReference type="PROSITE" id="PS00449">
    <property type="entry name" value="ATPASE_A"/>
    <property type="match status" value="1"/>
</dbReference>
<feature type="transmembrane region" description="Helical" evidence="12">
    <location>
        <begin position="157"/>
        <end position="179"/>
    </location>
</feature>
<feature type="transmembrane region" description="Helical" evidence="12">
    <location>
        <begin position="20"/>
        <end position="37"/>
    </location>
</feature>
<evidence type="ECO:0000256" key="1">
    <source>
        <dbReference type="ARBA" id="ARBA00004141"/>
    </source>
</evidence>
<evidence type="ECO:0000256" key="7">
    <source>
        <dbReference type="ARBA" id="ARBA00022989"/>
    </source>
</evidence>
<evidence type="ECO:0000256" key="11">
    <source>
        <dbReference type="RuleBase" id="RU004450"/>
    </source>
</evidence>
<dbReference type="Pfam" id="PF00119">
    <property type="entry name" value="ATP-synt_A"/>
    <property type="match status" value="1"/>
</dbReference>
<feature type="transmembrane region" description="Helical" evidence="12">
    <location>
        <begin position="99"/>
        <end position="119"/>
    </location>
</feature>
<evidence type="ECO:0000313" key="13">
    <source>
        <dbReference type="EMBL" id="QXX99491.1"/>
    </source>
</evidence>
<evidence type="ECO:0000256" key="2">
    <source>
        <dbReference type="ARBA" id="ARBA00006810"/>
    </source>
</evidence>
<evidence type="ECO:0000256" key="8">
    <source>
        <dbReference type="ARBA" id="ARBA00023065"/>
    </source>
</evidence>
<keyword evidence="5 12" id="KW-0812">Transmembrane</keyword>
<dbReference type="PANTHER" id="PTHR11410">
    <property type="entry name" value="ATP SYNTHASE SUBUNIT A"/>
    <property type="match status" value="1"/>
</dbReference>
<evidence type="ECO:0000256" key="5">
    <source>
        <dbReference type="ARBA" id="ARBA00022692"/>
    </source>
</evidence>
<dbReference type="GO" id="GO:0005743">
    <property type="term" value="C:mitochondrial inner membrane"/>
    <property type="evidence" value="ECO:0007669"/>
    <property type="project" value="UniProtKB-SubCell"/>
</dbReference>
<dbReference type="InterPro" id="IPR000568">
    <property type="entry name" value="ATP_synth_F0_asu"/>
</dbReference>
<keyword evidence="9 12" id="KW-0472">Membrane</keyword>
<evidence type="ECO:0000256" key="4">
    <source>
        <dbReference type="ARBA" id="ARBA00022547"/>
    </source>
</evidence>
<keyword evidence="10" id="KW-0066">ATP synthesis</keyword>
<evidence type="ECO:0000256" key="10">
    <source>
        <dbReference type="ARBA" id="ARBA00023310"/>
    </source>
</evidence>
<keyword evidence="13" id="KW-0496">Mitochondrion</keyword>
<dbReference type="EMBL" id="MZ240751">
    <property type="protein sequence ID" value="QXX99491.1"/>
    <property type="molecule type" value="Genomic_DNA"/>
</dbReference>
<dbReference type="GO" id="GO:0046933">
    <property type="term" value="F:proton-transporting ATP synthase activity, rotational mechanism"/>
    <property type="evidence" value="ECO:0007669"/>
    <property type="project" value="TreeGrafter"/>
</dbReference>
<feature type="transmembrane region" description="Helical" evidence="12">
    <location>
        <begin position="191"/>
        <end position="220"/>
    </location>
</feature>
<sequence>MMSNLFMSFEPSSTMLMFQANWISMIIIFMFLPYMLWMKKSRFNKLWVMMNSLLIKEFSNLISKKNIMISSSFLSLFLLIMMNNTTGLMPFIFTASSHLSFTLPLSLTLWLGYMTFGVMTNLKNMMTHLVPQSTPTPLIPLMVLIETISNLIRPMTLAVRLAANMIAGHLLMVLMSSMIPQMNLFNSIVMVLIQSALVILETSVSFIQAYVFTILSVLYVSELL</sequence>
<comment type="subcellular location">
    <subcellularLocation>
        <location evidence="1">Membrane</location>
        <topology evidence="1">Multi-pass membrane protein</topology>
    </subcellularLocation>
    <subcellularLocation>
        <location evidence="11">Mitochondrion inner membrane</location>
        <topology evidence="11">Multi-pass membrane protein</topology>
    </subcellularLocation>
</comment>
<name>A0A8F8AG49_9CRUS</name>
<dbReference type="SUPFAM" id="SSF81336">
    <property type="entry name" value="F1F0 ATP synthase subunit A"/>
    <property type="match status" value="1"/>
</dbReference>
<evidence type="ECO:0000256" key="3">
    <source>
        <dbReference type="ARBA" id="ARBA00022448"/>
    </source>
</evidence>
<dbReference type="Gene3D" id="1.20.120.220">
    <property type="entry name" value="ATP synthase, F0 complex, subunit A"/>
    <property type="match status" value="1"/>
</dbReference>
<geneLocation type="mitochondrion" evidence="13"/>
<dbReference type="PRINTS" id="PR00123">
    <property type="entry name" value="ATPASEA"/>
</dbReference>
<dbReference type="AlphaFoldDB" id="A0A8F8AG49"/>
<keyword evidence="4" id="KW-0138">CF(0)</keyword>
<dbReference type="InterPro" id="IPR035908">
    <property type="entry name" value="F0_ATP_A_sf"/>
</dbReference>
<keyword evidence="6" id="KW-0375">Hydrogen ion transport</keyword>
<dbReference type="CDD" id="cd00310">
    <property type="entry name" value="ATP-synt_Fo_a_6"/>
    <property type="match status" value="1"/>
</dbReference>
<keyword evidence="3" id="KW-0813">Transport</keyword>
<gene>
    <name evidence="13" type="primary">ATP6</name>
</gene>
<evidence type="ECO:0000256" key="12">
    <source>
        <dbReference type="SAM" id="Phobius"/>
    </source>
</evidence>
<accession>A0A8F8AG49</accession>
<keyword evidence="7 12" id="KW-1133">Transmembrane helix</keyword>
<keyword evidence="8" id="KW-0406">Ion transport</keyword>
<dbReference type="InterPro" id="IPR045083">
    <property type="entry name" value="ATP_synth_F0_asu_bact/mt"/>
</dbReference>
<dbReference type="InterPro" id="IPR023011">
    <property type="entry name" value="ATP_synth_F0_asu_AS"/>
</dbReference>
<proteinExistence type="inferred from homology"/>
<comment type="similarity">
    <text evidence="2">Belongs to the ATPase A chain family.</text>
</comment>
<reference evidence="13" key="1">
    <citation type="submission" date="2021-05" db="EMBL/GenBank/DDBJ databases">
        <title>Mitochondrial complete genome of Dimorphostylis asiatica.</title>
        <authorList>
            <person name="Park J."/>
        </authorList>
    </citation>
    <scope>NUCLEOTIDE SEQUENCE</scope>
</reference>
<evidence type="ECO:0000256" key="6">
    <source>
        <dbReference type="ARBA" id="ARBA00022781"/>
    </source>
</evidence>
<dbReference type="GO" id="GO:0045259">
    <property type="term" value="C:proton-transporting ATP synthase complex"/>
    <property type="evidence" value="ECO:0007669"/>
    <property type="project" value="UniProtKB-KW"/>
</dbReference>
<organism evidence="13">
    <name type="scientific">Dimorphostylis asiatica</name>
    <dbReference type="NCBI Taxonomy" id="2840398"/>
    <lineage>
        <taxon>Eukaryota</taxon>
        <taxon>Metazoa</taxon>
        <taxon>Ecdysozoa</taxon>
        <taxon>Arthropoda</taxon>
        <taxon>Crustacea</taxon>
        <taxon>Multicrustacea</taxon>
        <taxon>Malacostraca</taxon>
        <taxon>Eumalacostraca</taxon>
        <taxon>Peracarida</taxon>
        <taxon>Cumacea</taxon>
        <taxon>Diastylidae</taxon>
        <taxon>Dimorphostylis</taxon>
    </lineage>
</organism>
<dbReference type="NCBIfam" id="TIGR01131">
    <property type="entry name" value="ATP_synt_6_or_A"/>
    <property type="match status" value="1"/>
</dbReference>